<accession>A0ABW8YCN5</accession>
<dbReference type="EMBL" id="JBELQB010000004">
    <property type="protein sequence ID" value="MFL9837110.1"/>
    <property type="molecule type" value="Genomic_DNA"/>
</dbReference>
<dbReference type="Proteomes" id="UP001629059">
    <property type="component" value="Unassembled WGS sequence"/>
</dbReference>
<dbReference type="SUPFAM" id="SSF69572">
    <property type="entry name" value="Activating enzymes of the ubiquitin-like proteins"/>
    <property type="match status" value="1"/>
</dbReference>
<evidence type="ECO:0000313" key="3">
    <source>
        <dbReference type="Proteomes" id="UP001629059"/>
    </source>
</evidence>
<organism evidence="2 3">
    <name type="scientific">Flavobacterium rhizophilum</name>
    <dbReference type="NCBI Taxonomy" id="3163296"/>
    <lineage>
        <taxon>Bacteria</taxon>
        <taxon>Pseudomonadati</taxon>
        <taxon>Bacteroidota</taxon>
        <taxon>Flavobacteriia</taxon>
        <taxon>Flavobacteriales</taxon>
        <taxon>Flavobacteriaceae</taxon>
        <taxon>Flavobacterium</taxon>
    </lineage>
</organism>
<proteinExistence type="predicted"/>
<evidence type="ECO:0000259" key="1">
    <source>
        <dbReference type="Pfam" id="PF14461"/>
    </source>
</evidence>
<name>A0ABW8YCN5_9FLAO</name>
<gene>
    <name evidence="2" type="ORF">ABS768_06335</name>
</gene>
<dbReference type="RefSeq" id="WP_408074128.1">
    <property type="nucleotide sequence ID" value="NZ_JBELQB010000004.1"/>
</dbReference>
<dbReference type="Pfam" id="PF14461">
    <property type="entry name" value="Prok-E2_B"/>
    <property type="match status" value="1"/>
</dbReference>
<feature type="domain" description="Prokaryotic E2 family B" evidence="1">
    <location>
        <begin position="43"/>
        <end position="145"/>
    </location>
</feature>
<evidence type="ECO:0000313" key="2">
    <source>
        <dbReference type="EMBL" id="MFL9837110.1"/>
    </source>
</evidence>
<dbReference type="InterPro" id="IPR035985">
    <property type="entry name" value="Ubiquitin-activating_enz"/>
</dbReference>
<keyword evidence="3" id="KW-1185">Reference proteome</keyword>
<dbReference type="SUPFAM" id="SSF54495">
    <property type="entry name" value="UBC-like"/>
    <property type="match status" value="1"/>
</dbReference>
<comment type="caution">
    <text evidence="2">The sequence shown here is derived from an EMBL/GenBank/DDBJ whole genome shotgun (WGS) entry which is preliminary data.</text>
</comment>
<dbReference type="Gene3D" id="3.40.50.720">
    <property type="entry name" value="NAD(P)-binding Rossmann-like Domain"/>
    <property type="match status" value="1"/>
</dbReference>
<sequence>MIDYVNLVDKINKTDDSRRLSSDEVKELNYEFSEGEVIEINTEITYKNKYFELVFYLNFPVNFPVNFPKIFLKKEIYDGIKYIPHVNKDYSICLFDEGLSPLEPKNLEVFIELLIAKSKKIIRASEDEGDTVLEFKREFRAYWEITYSEKDRVNNLGFHSIDSETESNVKALRFIKGDVSGYEYYLYTNEKDAEKIKNYCKSIGIYFVEASVLVIKNVFGRPPFEISNKESIDIIKGDDKYESFKAICNNNDFEDIVVVFFNNINDTLECYGWTYKGLTKIPRKKGGFRNNKTISYLTDPNFGARSVQRISFNNLSLSRLEIRTSGYVENQKSVTVSGLGSIGSNLIFFLKNLPIIQFNLIDIEALSVDNIKRHLLGFGSVSYSKTTGVEFELKKLNPLYNILTREESIATIIDKEPELINSCNLHIVAVGKSIIEKYILNKISIGLIKTPTIFFWVEPFLASGQMIYLNPNDADNLLKVIDEYPFDVLSKEQVNNDKTYLIEGSCQTGYFPYSSTYLIQFLSAVYPFLKDYVNTEVSPSMIYTWVGDKKLLEEKGLILSEFGKSHNTFEIVINKL</sequence>
<dbReference type="InterPro" id="IPR032701">
    <property type="entry name" value="Prok-E2_B_dom"/>
</dbReference>
<reference evidence="2 3" key="1">
    <citation type="submission" date="2024-06" db="EMBL/GenBank/DDBJ databases">
        <authorList>
            <person name="Kaempfer P."/>
            <person name="Viver T."/>
        </authorList>
    </citation>
    <scope>NUCLEOTIDE SEQUENCE [LARGE SCALE GENOMIC DNA]</scope>
    <source>
        <strain evidence="2 3">ST-75</strain>
    </source>
</reference>
<protein>
    <submittedName>
        <fullName evidence="2">E2/UBC family protein</fullName>
    </submittedName>
</protein>
<dbReference type="InterPro" id="IPR016135">
    <property type="entry name" value="UBQ-conjugating_enzyme/RWD"/>
</dbReference>